<dbReference type="Proteomes" id="UP000242367">
    <property type="component" value="Unassembled WGS sequence"/>
</dbReference>
<proteinExistence type="predicted"/>
<name>A0A2P4UP59_9ACTN</name>
<evidence type="ECO:0000313" key="1">
    <source>
        <dbReference type="EMBL" id="POM26835.1"/>
    </source>
</evidence>
<keyword evidence="2" id="KW-1185">Reference proteome</keyword>
<dbReference type="EMBL" id="MTBP01000001">
    <property type="protein sequence ID" value="POM26835.1"/>
    <property type="molecule type" value="Genomic_DNA"/>
</dbReference>
<evidence type="ECO:0000313" key="2">
    <source>
        <dbReference type="Proteomes" id="UP000242367"/>
    </source>
</evidence>
<gene>
    <name evidence="1" type="ORF">BTM25_12430</name>
</gene>
<dbReference type="RefSeq" id="WP_235828259.1">
    <property type="nucleotide sequence ID" value="NZ_MTBP01000001.1"/>
</dbReference>
<dbReference type="AlphaFoldDB" id="A0A2P4UP59"/>
<accession>A0A2P4UP59</accession>
<sequence length="57" mass="5837">MIIGESYTAIQDQADESFSGAAEDLTTFGETLAAMADNHEKAEQSMVGGITAALNGG</sequence>
<comment type="caution">
    <text evidence="1">The sequence shown here is derived from an EMBL/GenBank/DDBJ whole genome shotgun (WGS) entry which is preliminary data.</text>
</comment>
<reference evidence="1 2" key="1">
    <citation type="journal article" date="2017" name="Chemistry">
        <title>Isolation, Biosynthesis and Chemical Modifications of Rubterolones A-F: Rare Tropolone Alkaloids from Actinomadura sp. 5-2.</title>
        <authorList>
            <person name="Guo H."/>
            <person name="Benndorf R."/>
            <person name="Leichnitz D."/>
            <person name="Klassen J.L."/>
            <person name="Vollmers J."/>
            <person name="Gorls H."/>
            <person name="Steinacker M."/>
            <person name="Weigel C."/>
            <person name="Dahse H.M."/>
            <person name="Kaster A.K."/>
            <person name="de Beer Z.W."/>
            <person name="Poulsen M."/>
            <person name="Beemelmanns C."/>
        </authorList>
    </citation>
    <scope>NUCLEOTIDE SEQUENCE [LARGE SCALE GENOMIC DNA]</scope>
    <source>
        <strain evidence="1 2">5-2</strain>
    </source>
</reference>
<organism evidence="1 2">
    <name type="scientific">Actinomadura rubteroloni</name>
    <dbReference type="NCBI Taxonomy" id="1926885"/>
    <lineage>
        <taxon>Bacteria</taxon>
        <taxon>Bacillati</taxon>
        <taxon>Actinomycetota</taxon>
        <taxon>Actinomycetes</taxon>
        <taxon>Streptosporangiales</taxon>
        <taxon>Thermomonosporaceae</taxon>
        <taxon>Actinomadura</taxon>
    </lineage>
</organism>
<protein>
    <submittedName>
        <fullName evidence="1">Uncharacterized protein</fullName>
    </submittedName>
</protein>